<dbReference type="InterPro" id="IPR013078">
    <property type="entry name" value="His_Pase_superF_clade-1"/>
</dbReference>
<dbReference type="AlphaFoldDB" id="A0A1B0EYF1"/>
<reference evidence="6" key="1">
    <citation type="submission" date="2022-08" db="UniProtKB">
        <authorList>
            <consortium name="EnsemblMetazoa"/>
        </authorList>
    </citation>
    <scope>IDENTIFICATION</scope>
    <source>
        <strain evidence="6">Israel</strain>
    </source>
</reference>
<evidence type="ECO:0000256" key="2">
    <source>
        <dbReference type="ARBA" id="ARBA00012028"/>
    </source>
</evidence>
<sequence>MQMIVISHMQVDSSQGKGKIMSSAPYRVVFVRHGESEWNSLNLFCGWHDAELSDKGKCDQWTDKKKSPD</sequence>
<dbReference type="InterPro" id="IPR005952">
    <property type="entry name" value="Phosphogly_mut1"/>
</dbReference>
<accession>A0A1B0EYF1</accession>
<evidence type="ECO:0000256" key="3">
    <source>
        <dbReference type="ARBA" id="ARBA00023152"/>
    </source>
</evidence>
<dbReference type="CDD" id="cd07067">
    <property type="entry name" value="HP_PGM_like"/>
    <property type="match status" value="1"/>
</dbReference>
<keyword evidence="4" id="KW-0413">Isomerase</keyword>
<evidence type="ECO:0000256" key="5">
    <source>
        <dbReference type="PIRSR" id="PIRSR613078-2"/>
    </source>
</evidence>
<name>A0A1B0EYF1_PHLPP</name>
<dbReference type="Proteomes" id="UP000092462">
    <property type="component" value="Unassembled WGS sequence"/>
</dbReference>
<dbReference type="SUPFAM" id="SSF53254">
    <property type="entry name" value="Phosphoglycerate mutase-like"/>
    <property type="match status" value="1"/>
</dbReference>
<dbReference type="InterPro" id="IPR029033">
    <property type="entry name" value="His_PPase_superfam"/>
</dbReference>
<evidence type="ECO:0000256" key="4">
    <source>
        <dbReference type="ARBA" id="ARBA00023235"/>
    </source>
</evidence>
<proteinExistence type="inferred from homology"/>
<evidence type="ECO:0000313" key="7">
    <source>
        <dbReference type="Proteomes" id="UP000092462"/>
    </source>
</evidence>
<organism evidence="6 7">
    <name type="scientific">Phlebotomus papatasi</name>
    <name type="common">Sandfly</name>
    <dbReference type="NCBI Taxonomy" id="29031"/>
    <lineage>
        <taxon>Eukaryota</taxon>
        <taxon>Metazoa</taxon>
        <taxon>Ecdysozoa</taxon>
        <taxon>Arthropoda</taxon>
        <taxon>Hexapoda</taxon>
        <taxon>Insecta</taxon>
        <taxon>Pterygota</taxon>
        <taxon>Neoptera</taxon>
        <taxon>Endopterygota</taxon>
        <taxon>Diptera</taxon>
        <taxon>Nematocera</taxon>
        <taxon>Psychodoidea</taxon>
        <taxon>Psychodidae</taxon>
        <taxon>Phlebotomus</taxon>
        <taxon>Phlebotomus</taxon>
    </lineage>
</organism>
<dbReference type="GO" id="GO:0004619">
    <property type="term" value="F:phosphoglycerate mutase activity"/>
    <property type="evidence" value="ECO:0007669"/>
    <property type="project" value="UniProtKB-EC"/>
</dbReference>
<dbReference type="EMBL" id="AJVK01019219">
    <property type="status" value="NOT_ANNOTATED_CDS"/>
    <property type="molecule type" value="Genomic_DNA"/>
</dbReference>
<evidence type="ECO:0000313" key="6">
    <source>
        <dbReference type="EnsemblMetazoa" id="PPAI010813-PA"/>
    </source>
</evidence>
<dbReference type="VEuPathDB" id="VectorBase:PPAPM1_001872"/>
<dbReference type="EnsemblMetazoa" id="PPAI010813-RA">
    <property type="protein sequence ID" value="PPAI010813-PA"/>
    <property type="gene ID" value="PPAI010813"/>
</dbReference>
<dbReference type="VEuPathDB" id="VectorBase:PPAI010813"/>
<protein>
    <recommendedName>
        <fullName evidence="2">phosphoglycerate mutase (2,3-diphosphoglycerate-dependent)</fullName>
        <ecNumber evidence="2">5.4.2.11</ecNumber>
    </recommendedName>
</protein>
<comment type="similarity">
    <text evidence="1">Belongs to the phosphoglycerate mutase family. BPG-dependent PGAM subfamily.</text>
</comment>
<dbReference type="Pfam" id="PF00300">
    <property type="entry name" value="His_Phos_1"/>
    <property type="match status" value="1"/>
</dbReference>
<dbReference type="Gene3D" id="3.40.50.1240">
    <property type="entry name" value="Phosphoglycerate mutase-like"/>
    <property type="match status" value="1"/>
</dbReference>
<keyword evidence="7" id="KW-1185">Reference proteome</keyword>
<dbReference type="PANTHER" id="PTHR11931">
    <property type="entry name" value="PHOSPHOGLYCERATE MUTASE"/>
    <property type="match status" value="1"/>
</dbReference>
<keyword evidence="3" id="KW-0324">Glycolysis</keyword>
<dbReference type="GO" id="GO:0006096">
    <property type="term" value="P:glycolytic process"/>
    <property type="evidence" value="ECO:0007669"/>
    <property type="project" value="UniProtKB-KW"/>
</dbReference>
<dbReference type="EC" id="5.4.2.11" evidence="2"/>
<evidence type="ECO:0000256" key="1">
    <source>
        <dbReference type="ARBA" id="ARBA00006717"/>
    </source>
</evidence>
<feature type="binding site" evidence="5">
    <location>
        <begin position="32"/>
        <end position="39"/>
    </location>
    <ligand>
        <name>substrate</name>
    </ligand>
</feature>
<dbReference type="GO" id="GO:0016791">
    <property type="term" value="F:phosphatase activity"/>
    <property type="evidence" value="ECO:0007669"/>
    <property type="project" value="UniProtKB-ARBA"/>
</dbReference>